<evidence type="ECO:0000256" key="12">
    <source>
        <dbReference type="ARBA" id="ARBA00048649"/>
    </source>
</evidence>
<keyword evidence="8" id="KW-0521">NADP</keyword>
<dbReference type="PROSITE" id="PS01033">
    <property type="entry name" value="GLOBIN"/>
    <property type="match status" value="1"/>
</dbReference>
<dbReference type="Pfam" id="PF00042">
    <property type="entry name" value="Globin"/>
    <property type="match status" value="1"/>
</dbReference>
<name>A0ABZ2FKA2_9MICO</name>
<organism evidence="17 18">
    <name type="scientific">Janibacter terrae</name>
    <dbReference type="NCBI Taxonomy" id="103817"/>
    <lineage>
        <taxon>Bacteria</taxon>
        <taxon>Bacillati</taxon>
        <taxon>Actinomycetota</taxon>
        <taxon>Actinomycetes</taxon>
        <taxon>Micrococcales</taxon>
        <taxon>Intrasporangiaceae</taxon>
        <taxon>Janibacter</taxon>
    </lineage>
</organism>
<keyword evidence="10" id="KW-0411">Iron-sulfur</keyword>
<dbReference type="PANTHER" id="PTHR43396">
    <property type="entry name" value="FLAVOHEMOPROTEIN"/>
    <property type="match status" value="1"/>
</dbReference>
<keyword evidence="14" id="KW-0813">Transport</keyword>
<evidence type="ECO:0000313" key="17">
    <source>
        <dbReference type="EMBL" id="WWF06512.1"/>
    </source>
</evidence>
<keyword evidence="9" id="KW-0408">Iron</keyword>
<dbReference type="PROSITE" id="PS51384">
    <property type="entry name" value="FAD_FR"/>
    <property type="match status" value="1"/>
</dbReference>
<sequence length="408" mass="44788">MLSPESAEIVRSTLPVIGAKIDEITPIFYRRMFAAHPELERDLFNRGNQAQGDQQRALAGAIAAYATLLVSSPESDVDGLLSRIAHKHASLGIAPDQYPIVHRHLFEAIAQVLGDAATPEIVAVWEEVYWHMAHALIRIEQGLYSRFGVEPHEVWQELVVTARHHESPDTVAFTVARRDGTPLPQALPGQYVSVQVPLADGARQIRQYSLTGAPDSPTWGFTVKAIRASEAAGLPAGEVSTYLHEEVFEGDTLRVSLPFGDLVLEEGSDPVLLVSAGIGCTPIIGMLHHLAREGADRPVTVLHADRSPARHAHRRELADLVGRIDDARLHHWYEDLGSRAATETVRHGRIDLASDDIDPSAEVYLCGPLPFMESVRGQLAERGVPEERIHYEVFGPDTWIPHVDTAGV</sequence>
<comment type="similarity">
    <text evidence="2">In the C-terminal section; belongs to the flavoprotein pyridine nucleotide cytochrome reductase family.</text>
</comment>
<keyword evidence="7" id="KW-0479">Metal-binding</keyword>
<dbReference type="SUPFAM" id="SSF52343">
    <property type="entry name" value="Ferredoxin reductase-like, C-terminal NADP-linked domain"/>
    <property type="match status" value="1"/>
</dbReference>
<feature type="domain" description="FAD-binding FR-type" evidence="16">
    <location>
        <begin position="153"/>
        <end position="265"/>
    </location>
</feature>
<evidence type="ECO:0000256" key="3">
    <source>
        <dbReference type="ARBA" id="ARBA00012229"/>
    </source>
</evidence>
<gene>
    <name evidence="17" type="ORF">N5P18_06480</name>
</gene>
<dbReference type="InterPro" id="IPR017927">
    <property type="entry name" value="FAD-bd_FR_type"/>
</dbReference>
<dbReference type="RefSeq" id="WP_338539067.1">
    <property type="nucleotide sequence ID" value="NZ_CP104874.1"/>
</dbReference>
<accession>A0ABZ2FKA2</accession>
<evidence type="ECO:0000256" key="6">
    <source>
        <dbReference type="ARBA" id="ARBA00022714"/>
    </source>
</evidence>
<evidence type="ECO:0000259" key="16">
    <source>
        <dbReference type="PROSITE" id="PS51384"/>
    </source>
</evidence>
<comment type="catalytic activity">
    <reaction evidence="12">
        <text>2 nitric oxide + NADH + 2 O2 = 2 nitrate + NAD(+) + H(+)</text>
        <dbReference type="Rhea" id="RHEA:19469"/>
        <dbReference type="ChEBI" id="CHEBI:15378"/>
        <dbReference type="ChEBI" id="CHEBI:15379"/>
        <dbReference type="ChEBI" id="CHEBI:16480"/>
        <dbReference type="ChEBI" id="CHEBI:17632"/>
        <dbReference type="ChEBI" id="CHEBI:57540"/>
        <dbReference type="ChEBI" id="CHEBI:57945"/>
        <dbReference type="EC" id="1.14.12.17"/>
    </reaction>
</comment>
<dbReference type="InterPro" id="IPR000971">
    <property type="entry name" value="Globin"/>
</dbReference>
<evidence type="ECO:0000256" key="9">
    <source>
        <dbReference type="ARBA" id="ARBA00023004"/>
    </source>
</evidence>
<proteinExistence type="inferred from homology"/>
<evidence type="ECO:0000256" key="7">
    <source>
        <dbReference type="ARBA" id="ARBA00022723"/>
    </source>
</evidence>
<comment type="similarity">
    <text evidence="14">Belongs to the globin family.</text>
</comment>
<dbReference type="Pfam" id="PF00175">
    <property type="entry name" value="NAD_binding_1"/>
    <property type="match status" value="1"/>
</dbReference>
<dbReference type="CDD" id="cd06184">
    <property type="entry name" value="flavohem_like_fad_nad_binding"/>
    <property type="match status" value="1"/>
</dbReference>
<dbReference type="InterPro" id="IPR001433">
    <property type="entry name" value="OxRdtase_FAD/NAD-bd"/>
</dbReference>
<evidence type="ECO:0000256" key="13">
    <source>
        <dbReference type="ARBA" id="ARBA00049433"/>
    </source>
</evidence>
<keyword evidence="11" id="KW-0520">NAD</keyword>
<dbReference type="EC" id="1.14.12.17" evidence="3"/>
<protein>
    <recommendedName>
        <fullName evidence="3">nitric oxide dioxygenase</fullName>
        <ecNumber evidence="3">1.14.12.17</ecNumber>
    </recommendedName>
</protein>
<dbReference type="Proteomes" id="UP001381003">
    <property type="component" value="Chromosome"/>
</dbReference>
<comment type="cofactor">
    <cofactor evidence="1">
        <name>heme b</name>
        <dbReference type="ChEBI" id="CHEBI:60344"/>
    </cofactor>
</comment>
<evidence type="ECO:0000259" key="15">
    <source>
        <dbReference type="PROSITE" id="PS01033"/>
    </source>
</evidence>
<evidence type="ECO:0000256" key="2">
    <source>
        <dbReference type="ARBA" id="ARBA00006401"/>
    </source>
</evidence>
<keyword evidence="18" id="KW-1185">Reference proteome</keyword>
<dbReference type="InterPro" id="IPR039261">
    <property type="entry name" value="FNR_nucleotide-bd"/>
</dbReference>
<evidence type="ECO:0000256" key="14">
    <source>
        <dbReference type="RuleBase" id="RU000356"/>
    </source>
</evidence>
<dbReference type="Pfam" id="PF00970">
    <property type="entry name" value="FAD_binding_6"/>
    <property type="match status" value="1"/>
</dbReference>
<dbReference type="Gene3D" id="3.40.50.80">
    <property type="entry name" value="Nucleotide-binding domain of ferredoxin-NADP reductase (FNR) module"/>
    <property type="match status" value="1"/>
</dbReference>
<evidence type="ECO:0000256" key="8">
    <source>
        <dbReference type="ARBA" id="ARBA00022857"/>
    </source>
</evidence>
<evidence type="ECO:0000256" key="4">
    <source>
        <dbReference type="ARBA" id="ARBA00022617"/>
    </source>
</evidence>
<evidence type="ECO:0000256" key="11">
    <source>
        <dbReference type="ARBA" id="ARBA00023027"/>
    </source>
</evidence>
<evidence type="ECO:0000313" key="18">
    <source>
        <dbReference type="Proteomes" id="UP001381003"/>
    </source>
</evidence>
<feature type="domain" description="Globin" evidence="15">
    <location>
        <begin position="1"/>
        <end position="141"/>
    </location>
</feature>
<dbReference type="InterPro" id="IPR008333">
    <property type="entry name" value="Cbr1-like_FAD-bd_dom"/>
</dbReference>
<comment type="catalytic activity">
    <reaction evidence="13">
        <text>2 nitric oxide + NADPH + 2 O2 = 2 nitrate + NADP(+) + H(+)</text>
        <dbReference type="Rhea" id="RHEA:19465"/>
        <dbReference type="ChEBI" id="CHEBI:15378"/>
        <dbReference type="ChEBI" id="CHEBI:15379"/>
        <dbReference type="ChEBI" id="CHEBI:16480"/>
        <dbReference type="ChEBI" id="CHEBI:17632"/>
        <dbReference type="ChEBI" id="CHEBI:57783"/>
        <dbReference type="ChEBI" id="CHEBI:58349"/>
        <dbReference type="EC" id="1.14.12.17"/>
    </reaction>
</comment>
<reference evidence="17 18" key="1">
    <citation type="submission" date="2022-09" db="EMBL/GenBank/DDBJ databases">
        <title>Complete genome sequence of Janibacter terrae strain COS04-44, PCL-degrading bacteria isolated from oil spilled coast.</title>
        <authorList>
            <person name="Park H."/>
            <person name="Kim J.Y."/>
            <person name="An S.H."/>
            <person name="Lee C.M."/>
            <person name="Weon H.-Y."/>
        </authorList>
    </citation>
    <scope>NUCLEOTIDE SEQUENCE [LARGE SCALE GENOMIC DNA]</scope>
    <source>
        <strain evidence="17 18">COS04-44</strain>
    </source>
</reference>
<dbReference type="PANTHER" id="PTHR43396:SF3">
    <property type="entry name" value="FLAVOHEMOPROTEIN"/>
    <property type="match status" value="1"/>
</dbReference>
<dbReference type="InterPro" id="IPR009050">
    <property type="entry name" value="Globin-like_sf"/>
</dbReference>
<keyword evidence="5 14" id="KW-0561">Oxygen transport</keyword>
<dbReference type="SUPFAM" id="SSF63380">
    <property type="entry name" value="Riboflavin synthase domain-like"/>
    <property type="match status" value="1"/>
</dbReference>
<dbReference type="SUPFAM" id="SSF46458">
    <property type="entry name" value="Globin-like"/>
    <property type="match status" value="1"/>
</dbReference>
<evidence type="ECO:0000256" key="5">
    <source>
        <dbReference type="ARBA" id="ARBA00022621"/>
    </source>
</evidence>
<dbReference type="Gene3D" id="2.40.30.10">
    <property type="entry name" value="Translation factors"/>
    <property type="match status" value="1"/>
</dbReference>
<evidence type="ECO:0000256" key="10">
    <source>
        <dbReference type="ARBA" id="ARBA00023014"/>
    </source>
</evidence>
<dbReference type="Gene3D" id="1.10.490.10">
    <property type="entry name" value="Globins"/>
    <property type="match status" value="1"/>
</dbReference>
<evidence type="ECO:0000256" key="1">
    <source>
        <dbReference type="ARBA" id="ARBA00001970"/>
    </source>
</evidence>
<keyword evidence="6" id="KW-0001">2Fe-2S</keyword>
<dbReference type="EMBL" id="CP104874">
    <property type="protein sequence ID" value="WWF06512.1"/>
    <property type="molecule type" value="Genomic_DNA"/>
</dbReference>
<dbReference type="InterPro" id="IPR012292">
    <property type="entry name" value="Globin/Proto"/>
</dbReference>
<dbReference type="InterPro" id="IPR017938">
    <property type="entry name" value="Riboflavin_synthase-like_b-brl"/>
</dbReference>
<keyword evidence="4 14" id="KW-0349">Heme</keyword>